<gene>
    <name evidence="1" type="ORF">NCS57_00476300</name>
</gene>
<sequence>MASNSDYCLCTICGMNLDPPDWQSLVICLSGPHWPDHQPKSLDLSGDAVRRFHAHVDAYPGRLELVPDSRRVIPQFEYELENSDMLAELAPCKIFIGIHPACEDLANRVMRTSFTSRVRSIGDLWMTLERRCARHEWGPWHNPSFNFLPYIPKSQPGEPLSFGADRYYVPFSCIVNFGDEWEGWWDHDPINIPDLTTQLLSNLEPISRASSPFPPSKLVQDFKGRLRALPPEIKNELIPWFQKGTISLDCNYIMPQSLWKQVFFQTPFLWDLDTELVLDKICSEPSEIEEWNWEKLTRQILSPAQPSTREYEGDKNGYVWSHETIGLHVPPGFTNRRRIWQILEEMWPNDVDALKEFEVWTGDEADYETDDEEFDRDIWWDDEWIELNLWPDLD</sequence>
<evidence type="ECO:0000313" key="1">
    <source>
        <dbReference type="EMBL" id="KAI8675743.1"/>
    </source>
</evidence>
<proteinExistence type="predicted"/>
<organism evidence="1 2">
    <name type="scientific">Fusarium keratoplasticum</name>
    <dbReference type="NCBI Taxonomy" id="1328300"/>
    <lineage>
        <taxon>Eukaryota</taxon>
        <taxon>Fungi</taxon>
        <taxon>Dikarya</taxon>
        <taxon>Ascomycota</taxon>
        <taxon>Pezizomycotina</taxon>
        <taxon>Sordariomycetes</taxon>
        <taxon>Hypocreomycetidae</taxon>
        <taxon>Hypocreales</taxon>
        <taxon>Nectriaceae</taxon>
        <taxon>Fusarium</taxon>
        <taxon>Fusarium solani species complex</taxon>
    </lineage>
</organism>
<dbReference type="EMBL" id="CM046505">
    <property type="protein sequence ID" value="KAI8675743.1"/>
    <property type="molecule type" value="Genomic_DNA"/>
</dbReference>
<dbReference type="Proteomes" id="UP001065298">
    <property type="component" value="Chromosome 3"/>
</dbReference>
<protein>
    <submittedName>
        <fullName evidence="1">Uncharacterized protein</fullName>
    </submittedName>
</protein>
<reference evidence="1" key="1">
    <citation type="submission" date="2022-06" db="EMBL/GenBank/DDBJ databases">
        <title>Fusarium solani species complex genomes reveal bases of compartmentalisation and animal pathogenesis.</title>
        <authorList>
            <person name="Tsai I.J."/>
        </authorList>
    </citation>
    <scope>NUCLEOTIDE SEQUENCE</scope>
    <source>
        <strain evidence="1">Fu6.1</strain>
    </source>
</reference>
<evidence type="ECO:0000313" key="2">
    <source>
        <dbReference type="Proteomes" id="UP001065298"/>
    </source>
</evidence>
<name>A0ACC0R678_9HYPO</name>
<accession>A0ACC0R678</accession>
<keyword evidence="2" id="KW-1185">Reference proteome</keyword>
<comment type="caution">
    <text evidence="1">The sequence shown here is derived from an EMBL/GenBank/DDBJ whole genome shotgun (WGS) entry which is preliminary data.</text>
</comment>